<proteinExistence type="predicted"/>
<keyword evidence="11" id="KW-1185">Reference proteome</keyword>
<dbReference type="PANTHER" id="PTHR47988">
    <property type="entry name" value="SOMATIC EMBRYOGENESIS RECEPTOR KINASE 1"/>
    <property type="match status" value="1"/>
</dbReference>
<dbReference type="InterPro" id="IPR015943">
    <property type="entry name" value="WD40/YVTN_repeat-like_dom_sf"/>
</dbReference>
<name>A0AA36DZN7_LACSI</name>
<dbReference type="GO" id="GO:0016020">
    <property type="term" value="C:membrane"/>
    <property type="evidence" value="ECO:0007669"/>
    <property type="project" value="UniProtKB-SubCell"/>
</dbReference>
<comment type="subcellular location">
    <subcellularLocation>
        <location evidence="1">Membrane</location>
        <topology evidence="1">Single-pass membrane protein</topology>
    </subcellularLocation>
</comment>
<keyword evidence="7" id="KW-0472">Membrane</keyword>
<dbReference type="PROSITE" id="PS50082">
    <property type="entry name" value="WD_REPEATS_2"/>
    <property type="match status" value="1"/>
</dbReference>
<dbReference type="AlphaFoldDB" id="A0AA36DZN7"/>
<keyword evidence="6" id="KW-1133">Transmembrane helix</keyword>
<feature type="repeat" description="WD" evidence="8">
    <location>
        <begin position="317"/>
        <end position="349"/>
    </location>
</feature>
<gene>
    <name evidence="10" type="ORF">LSALG_LOCUS16898</name>
</gene>
<dbReference type="Proteomes" id="UP001177003">
    <property type="component" value="Chromosome 3"/>
</dbReference>
<dbReference type="EMBL" id="OX465079">
    <property type="protein sequence ID" value="CAI9276943.1"/>
    <property type="molecule type" value="Genomic_DNA"/>
</dbReference>
<sequence>MKSKKIKKPASLFLPFPLALIIDAPSKQPTTFTLSFSFSLCLPIYIGHRHRYLPLRPDRRRRSRQARHQPTTSTLSFSFSLKSRFNLYTGSLDDRSDVVASFVSVARDNDWYGKLIIEEGGDNPLLKLVKEGKPEGLENVASAIGLLRRDPESVEHMIHVVTTLRAIRQSFIDQNSRLSNWRRGDPCVSNWTGVLCFNKTLDNGYLHIRELQLLNLNLSGTLSPEIRQLSYMKILLLNGNNLTDSLPEEIGNLPNLNLIQIDQNHISGPTPVSFSKLNNTKHLSFRNCNLQGSIPDLSKTPHLTYMLVFDHEREDLFGCHDAHIRCIEYSYATGKVIIGSWDKTLKCWDPRIQERALVGTYG</sequence>
<evidence type="ECO:0000256" key="7">
    <source>
        <dbReference type="ARBA" id="ARBA00023136"/>
    </source>
</evidence>
<dbReference type="Gene3D" id="2.130.10.10">
    <property type="entry name" value="YVTN repeat-like/Quinoprotein amine dehydrogenase"/>
    <property type="match status" value="1"/>
</dbReference>
<keyword evidence="3" id="KW-0812">Transmembrane</keyword>
<evidence type="ECO:0000256" key="4">
    <source>
        <dbReference type="ARBA" id="ARBA00022729"/>
    </source>
</evidence>
<dbReference type="InterPro" id="IPR013210">
    <property type="entry name" value="LRR_N_plant-typ"/>
</dbReference>
<keyword evidence="2" id="KW-0433">Leucine-rich repeat</keyword>
<evidence type="ECO:0000313" key="11">
    <source>
        <dbReference type="Proteomes" id="UP001177003"/>
    </source>
</evidence>
<dbReference type="Pfam" id="PF00560">
    <property type="entry name" value="LRR_1"/>
    <property type="match status" value="1"/>
</dbReference>
<dbReference type="Pfam" id="PF08263">
    <property type="entry name" value="LRRNT_2"/>
    <property type="match status" value="1"/>
</dbReference>
<evidence type="ECO:0000256" key="6">
    <source>
        <dbReference type="ARBA" id="ARBA00022989"/>
    </source>
</evidence>
<evidence type="ECO:0000256" key="3">
    <source>
        <dbReference type="ARBA" id="ARBA00022692"/>
    </source>
</evidence>
<evidence type="ECO:0000256" key="1">
    <source>
        <dbReference type="ARBA" id="ARBA00004167"/>
    </source>
</evidence>
<protein>
    <recommendedName>
        <fullName evidence="9">Leucine-rich repeat-containing N-terminal plant-type domain-containing protein</fullName>
    </recommendedName>
</protein>
<accession>A0AA36DZN7</accession>
<keyword evidence="5" id="KW-0677">Repeat</keyword>
<dbReference type="FunFam" id="3.80.10.10:FF:000129">
    <property type="entry name" value="Leucine-rich repeat receptor-like kinase"/>
    <property type="match status" value="1"/>
</dbReference>
<evidence type="ECO:0000256" key="2">
    <source>
        <dbReference type="ARBA" id="ARBA00022614"/>
    </source>
</evidence>
<evidence type="ECO:0000259" key="9">
    <source>
        <dbReference type="Pfam" id="PF08263"/>
    </source>
</evidence>
<reference evidence="10" key="1">
    <citation type="submission" date="2023-04" db="EMBL/GenBank/DDBJ databases">
        <authorList>
            <person name="Vijverberg K."/>
            <person name="Xiong W."/>
            <person name="Schranz E."/>
        </authorList>
    </citation>
    <scope>NUCLEOTIDE SEQUENCE</scope>
</reference>
<evidence type="ECO:0000313" key="10">
    <source>
        <dbReference type="EMBL" id="CAI9276943.1"/>
    </source>
</evidence>
<keyword evidence="4" id="KW-0732">Signal</keyword>
<keyword evidence="8" id="KW-0853">WD repeat</keyword>
<evidence type="ECO:0000256" key="5">
    <source>
        <dbReference type="ARBA" id="ARBA00022737"/>
    </source>
</evidence>
<dbReference type="Gene3D" id="3.80.10.10">
    <property type="entry name" value="Ribonuclease Inhibitor"/>
    <property type="match status" value="1"/>
</dbReference>
<organism evidence="10 11">
    <name type="scientific">Lactuca saligna</name>
    <name type="common">Willowleaf lettuce</name>
    <dbReference type="NCBI Taxonomy" id="75948"/>
    <lineage>
        <taxon>Eukaryota</taxon>
        <taxon>Viridiplantae</taxon>
        <taxon>Streptophyta</taxon>
        <taxon>Embryophyta</taxon>
        <taxon>Tracheophyta</taxon>
        <taxon>Spermatophyta</taxon>
        <taxon>Magnoliopsida</taxon>
        <taxon>eudicotyledons</taxon>
        <taxon>Gunneridae</taxon>
        <taxon>Pentapetalae</taxon>
        <taxon>asterids</taxon>
        <taxon>campanulids</taxon>
        <taxon>Asterales</taxon>
        <taxon>Asteraceae</taxon>
        <taxon>Cichorioideae</taxon>
        <taxon>Cichorieae</taxon>
        <taxon>Lactucinae</taxon>
        <taxon>Lactuca</taxon>
    </lineage>
</organism>
<evidence type="ECO:0000256" key="8">
    <source>
        <dbReference type="PROSITE-ProRule" id="PRU00221"/>
    </source>
</evidence>
<dbReference type="InterPro" id="IPR032675">
    <property type="entry name" value="LRR_dom_sf"/>
</dbReference>
<dbReference type="SUPFAM" id="SSF52058">
    <property type="entry name" value="L domain-like"/>
    <property type="match status" value="1"/>
</dbReference>
<dbReference type="InterPro" id="IPR001680">
    <property type="entry name" value="WD40_rpt"/>
</dbReference>
<feature type="domain" description="Leucine-rich repeat-containing N-terminal plant-type" evidence="9">
    <location>
        <begin position="162"/>
        <end position="196"/>
    </location>
</feature>
<dbReference type="InterPro" id="IPR001611">
    <property type="entry name" value="Leu-rich_rpt"/>
</dbReference>